<dbReference type="PANTHER" id="PTHR45943:SF2">
    <property type="entry name" value="RING-TYPE DOMAIN-CONTAINING PROTEIN"/>
    <property type="match status" value="1"/>
</dbReference>
<dbReference type="CDD" id="cd22249">
    <property type="entry name" value="UDM1_RNF168_RNF169-like"/>
    <property type="match status" value="1"/>
</dbReference>
<dbReference type="Pfam" id="PF13639">
    <property type="entry name" value="zf-RING_2"/>
    <property type="match status" value="1"/>
</dbReference>
<dbReference type="GO" id="GO:0061630">
    <property type="term" value="F:ubiquitin protein ligase activity"/>
    <property type="evidence" value="ECO:0007669"/>
    <property type="project" value="TreeGrafter"/>
</dbReference>
<protein>
    <recommendedName>
        <fullName evidence="2">RING-type domain-containing protein</fullName>
    </recommendedName>
</protein>
<proteinExistence type="predicted"/>
<feature type="domain" description="RING-type" evidence="2">
    <location>
        <begin position="282"/>
        <end position="311"/>
    </location>
</feature>
<dbReference type="EMBL" id="HBGA01148885">
    <property type="protein sequence ID" value="CAD9043060.1"/>
    <property type="molecule type" value="Transcribed_RNA"/>
</dbReference>
<feature type="compositionally biased region" description="Low complexity" evidence="1">
    <location>
        <begin position="1"/>
        <end position="38"/>
    </location>
</feature>
<dbReference type="PANTHER" id="PTHR45943">
    <property type="entry name" value="E3 UBIQUITIN-PROTEIN LIGASE MYCBP2"/>
    <property type="match status" value="1"/>
</dbReference>
<gene>
    <name evidence="3" type="ORF">EGYM00392_LOCUS54242</name>
    <name evidence="4" type="ORF">EGYM00392_LOCUS54243</name>
</gene>
<dbReference type="GO" id="GO:0005886">
    <property type="term" value="C:plasma membrane"/>
    <property type="evidence" value="ECO:0007669"/>
    <property type="project" value="TreeGrafter"/>
</dbReference>
<dbReference type="GO" id="GO:0005634">
    <property type="term" value="C:nucleus"/>
    <property type="evidence" value="ECO:0007669"/>
    <property type="project" value="TreeGrafter"/>
</dbReference>
<evidence type="ECO:0000313" key="4">
    <source>
        <dbReference type="EMBL" id="CAD9043061.1"/>
    </source>
</evidence>
<dbReference type="Gene3D" id="3.30.40.10">
    <property type="entry name" value="Zinc/RING finger domain, C3HC4 (zinc finger)"/>
    <property type="match status" value="1"/>
</dbReference>
<dbReference type="InterPro" id="IPR001841">
    <property type="entry name" value="Znf_RING"/>
</dbReference>
<evidence type="ECO:0000313" key="3">
    <source>
        <dbReference type="EMBL" id="CAD9043060.1"/>
    </source>
</evidence>
<name>A0A6U8NUZ9_9EUGL</name>
<dbReference type="InterPro" id="IPR013083">
    <property type="entry name" value="Znf_RING/FYVE/PHD"/>
</dbReference>
<evidence type="ECO:0000256" key="1">
    <source>
        <dbReference type="SAM" id="MobiDB-lite"/>
    </source>
</evidence>
<organism evidence="3">
    <name type="scientific">Eutreptiella gymnastica</name>
    <dbReference type="NCBI Taxonomy" id="73025"/>
    <lineage>
        <taxon>Eukaryota</taxon>
        <taxon>Discoba</taxon>
        <taxon>Euglenozoa</taxon>
        <taxon>Euglenida</taxon>
        <taxon>Spirocuta</taxon>
        <taxon>Euglenophyceae</taxon>
        <taxon>Eutreptiales</taxon>
        <taxon>Eutreptiaceae</taxon>
        <taxon>Eutreptiella</taxon>
    </lineage>
</organism>
<dbReference type="EMBL" id="HBGA01148886">
    <property type="protein sequence ID" value="CAD9043061.1"/>
    <property type="molecule type" value="Transcribed_RNA"/>
</dbReference>
<dbReference type="AlphaFoldDB" id="A0A6U8NUZ9"/>
<feature type="region of interest" description="Disordered" evidence="1">
    <location>
        <begin position="1"/>
        <end position="42"/>
    </location>
</feature>
<sequence>MSWSSSTDSSSLSVPFSSASSASSSSSSSSTSLSSFPSPTIDGDTHVARTISTTMTSAALVDSTVPQTNCPALPSAASYAPSPPIATCTSNVDLRHLATIIAEDSEEATVSQLTKEQKDSMARDRQIALQTYETELEEQRLCTQRDEEIAHALAREMELEEVQRVEKAKAIERRDEAMARELMRAFEEEERKRRESLEIEDFQVAKDLQMSENVLQMNCRFCTAVTLKPPSSAALAVTCDKKECKEKGMLCCDKMLPCKHPCSGVHQEAQCNFCAQCAPEDDKCPICWDDYQESPCIRLECGHVMHYGCLISQIESVDWRGGEISFAALQCAAGCGQVISHPLLVPKLAPLMDIRKKMEANALQRAKQDKISTAKNPRPLSEVLAKYHYYLCYKCTTPYCGGRADLVACREAQAEPPDPKEVVCPGCTSAGCSTCPVHGTGFVGFKCYYCCNTATFFCWGKRHFCDPCHQIAGSVKPTPCKGPATCPLKGQHPPNPAEFALGCALCS</sequence>
<accession>A0A6U8NUZ9</accession>
<reference evidence="3" key="1">
    <citation type="submission" date="2021-01" db="EMBL/GenBank/DDBJ databases">
        <authorList>
            <person name="Corre E."/>
            <person name="Pelletier E."/>
            <person name="Niang G."/>
            <person name="Scheremetjew M."/>
            <person name="Finn R."/>
            <person name="Kale V."/>
            <person name="Holt S."/>
            <person name="Cochrane G."/>
            <person name="Meng A."/>
            <person name="Brown T."/>
            <person name="Cohen L."/>
        </authorList>
    </citation>
    <scope>NUCLEOTIDE SEQUENCE</scope>
    <source>
        <strain evidence="3">NIES-381</strain>
    </source>
</reference>
<dbReference type="SUPFAM" id="SSF57850">
    <property type="entry name" value="RING/U-box"/>
    <property type="match status" value="1"/>
</dbReference>
<evidence type="ECO:0000259" key="2">
    <source>
        <dbReference type="Pfam" id="PF13639"/>
    </source>
</evidence>